<dbReference type="PANTHER" id="PTHR34846:SF11">
    <property type="entry name" value="4-CARBOXYMUCONOLACTONE DECARBOXYLASE FAMILY PROTEIN (AFU_ORTHOLOGUE AFUA_6G11590)"/>
    <property type="match status" value="1"/>
</dbReference>
<accession>A0A6N8IQD8</accession>
<dbReference type="InterPro" id="IPR029032">
    <property type="entry name" value="AhpD-like"/>
</dbReference>
<dbReference type="SUPFAM" id="SSF69118">
    <property type="entry name" value="AhpD-like"/>
    <property type="match status" value="1"/>
</dbReference>
<dbReference type="AlphaFoldDB" id="A0A6N8IQD8"/>
<dbReference type="Gene3D" id="1.20.1290.10">
    <property type="entry name" value="AhpD-like"/>
    <property type="match status" value="1"/>
</dbReference>
<dbReference type="PANTHER" id="PTHR34846">
    <property type="entry name" value="4-CARBOXYMUCONOLACTONE DECARBOXYLASE FAMILY PROTEIN (AFU_ORTHOLOGUE AFUA_6G11590)"/>
    <property type="match status" value="1"/>
</dbReference>
<dbReference type="RefSeq" id="WP_157396601.1">
    <property type="nucleotide sequence ID" value="NZ_WSEL01000003.1"/>
</dbReference>
<dbReference type="EMBL" id="WSEL01000003">
    <property type="protein sequence ID" value="MVQ28500.1"/>
    <property type="molecule type" value="Genomic_DNA"/>
</dbReference>
<comment type="caution">
    <text evidence="2">The sequence shown here is derived from an EMBL/GenBank/DDBJ whole genome shotgun (WGS) entry which is preliminary data.</text>
</comment>
<protein>
    <submittedName>
        <fullName evidence="2">Carboxymuconolactone decarboxylase family protein</fullName>
    </submittedName>
</protein>
<proteinExistence type="predicted"/>
<gene>
    <name evidence="2" type="ORF">GON04_03515</name>
</gene>
<sequence>MTAPATARRFAPLELDAMTPEQRFVAQGLIDGPRGGIRGPFHALLRNPRLADRVRTLGDSIRFENSLPAALREFVILLVARFWSARYEWHAHSKMAVEAGVDQSVIDAIGQGRTPQGMTADQALLHRFISELLQDKDVSDGTYAQALERFGEPALLDVLCTAGYFSFVSLILNTIRQPVPEGGVQLPALDAAR</sequence>
<evidence type="ECO:0000259" key="1">
    <source>
        <dbReference type="Pfam" id="PF02627"/>
    </source>
</evidence>
<evidence type="ECO:0000313" key="2">
    <source>
        <dbReference type="EMBL" id="MVQ28500.1"/>
    </source>
</evidence>
<evidence type="ECO:0000313" key="3">
    <source>
        <dbReference type="Proteomes" id="UP000469385"/>
    </source>
</evidence>
<reference evidence="2 3" key="1">
    <citation type="submission" date="2019-12" db="EMBL/GenBank/DDBJ databases">
        <authorList>
            <person name="Huq M.A."/>
        </authorList>
    </citation>
    <scope>NUCLEOTIDE SEQUENCE [LARGE SCALE GENOMIC DNA]</scope>
    <source>
        <strain evidence="2 3">MAH-25</strain>
    </source>
</reference>
<dbReference type="InterPro" id="IPR003779">
    <property type="entry name" value="CMD-like"/>
</dbReference>
<organism evidence="2 3">
    <name type="scientific">Ramlibacter pinisoli</name>
    <dbReference type="NCBI Taxonomy" id="2682844"/>
    <lineage>
        <taxon>Bacteria</taxon>
        <taxon>Pseudomonadati</taxon>
        <taxon>Pseudomonadota</taxon>
        <taxon>Betaproteobacteria</taxon>
        <taxon>Burkholderiales</taxon>
        <taxon>Comamonadaceae</taxon>
        <taxon>Ramlibacter</taxon>
    </lineage>
</organism>
<dbReference type="GO" id="GO:0051920">
    <property type="term" value="F:peroxiredoxin activity"/>
    <property type="evidence" value="ECO:0007669"/>
    <property type="project" value="InterPro"/>
</dbReference>
<dbReference type="Proteomes" id="UP000469385">
    <property type="component" value="Unassembled WGS sequence"/>
</dbReference>
<name>A0A6N8IQD8_9BURK</name>
<dbReference type="Pfam" id="PF02627">
    <property type="entry name" value="CMD"/>
    <property type="match status" value="1"/>
</dbReference>
<feature type="domain" description="Carboxymuconolactone decarboxylase-like" evidence="1">
    <location>
        <begin position="48"/>
        <end position="124"/>
    </location>
</feature>
<keyword evidence="3" id="KW-1185">Reference proteome</keyword>